<reference evidence="2 3" key="1">
    <citation type="submission" date="2014-09" db="EMBL/GenBank/DDBJ databases">
        <authorList>
            <person name="Magalhaes I.L.F."/>
            <person name="Oliveira U."/>
            <person name="Santos F.R."/>
            <person name="Vidigal T.H.D.A."/>
            <person name="Brescovit A.D."/>
            <person name="Santos A.J."/>
        </authorList>
    </citation>
    <scope>NUCLEOTIDE SEQUENCE [LARGE SCALE GENOMIC DNA]</scope>
</reference>
<organism evidence="2 3">
    <name type="scientific">Ceraceosorus bombacis</name>
    <dbReference type="NCBI Taxonomy" id="401625"/>
    <lineage>
        <taxon>Eukaryota</taxon>
        <taxon>Fungi</taxon>
        <taxon>Dikarya</taxon>
        <taxon>Basidiomycota</taxon>
        <taxon>Ustilaginomycotina</taxon>
        <taxon>Exobasidiomycetes</taxon>
        <taxon>Ceraceosorales</taxon>
        <taxon>Ceraceosoraceae</taxon>
        <taxon>Ceraceosorus</taxon>
    </lineage>
</organism>
<sequence>MSSMCTSSPSPSAQAHSTSAQSPIYGPRCRSRSLPATSLTSTSQAATSTPSTSSDAGLAAVQSFSDLSDARHDHSRQNKEDAICKSRDARLDGHGLREDGGWKGSSDKKRSVKAKDVARKEQLQQSIVPTLYLSSTASSQQQQHSFDLHSEITVKGLRYMCQEHASSEFLSSFQIFDKLLEFVGDRWKENLVRPAKIQEAFRLMGGFAREEGQVMSMYALMRRVARAMSQPLLVGDGADDMVESLCTLGFPELALDAQLKEGDGSCAIGWNMSRLYFAVSTMFVKASTGKYGDQDLLNSAGLPGMPDAQDADEFLERIFQTNGGDPRTVRSIFSREVTSHPPDVVDAMQGGWMSATPVRKTAESVQDFEKRTARLGMFRRLVPLVYVSPSVRLEHRTSAFEPYDPYILLISCATLIQADPARKRLIHRMLRALNDSIIAYGNYSKAQERNVRDSWKAMRRSRQNILTFEKAWGIVKRWMDENDTSTDREAWRKGDWFVSRDFFLARFQDYPLCRKSEAVVSRLWKSTHRNTSNVVIALRI</sequence>
<dbReference type="OrthoDB" id="10306307at2759"/>
<feature type="region of interest" description="Disordered" evidence="1">
    <location>
        <begin position="68"/>
        <end position="87"/>
    </location>
</feature>
<accession>A0A0P1BCK8</accession>
<protein>
    <submittedName>
        <fullName evidence="2">Uncharacterized protein</fullName>
    </submittedName>
</protein>
<dbReference type="AlphaFoldDB" id="A0A0P1BCK8"/>
<dbReference type="Proteomes" id="UP000054845">
    <property type="component" value="Unassembled WGS sequence"/>
</dbReference>
<evidence type="ECO:0000313" key="2">
    <source>
        <dbReference type="EMBL" id="CEH13753.1"/>
    </source>
</evidence>
<proteinExistence type="predicted"/>
<evidence type="ECO:0000256" key="1">
    <source>
        <dbReference type="SAM" id="MobiDB-lite"/>
    </source>
</evidence>
<name>A0A0P1BCK8_9BASI</name>
<feature type="compositionally biased region" description="Polar residues" evidence="1">
    <location>
        <begin position="13"/>
        <end position="22"/>
    </location>
</feature>
<feature type="region of interest" description="Disordered" evidence="1">
    <location>
        <begin position="1"/>
        <end position="60"/>
    </location>
</feature>
<feature type="compositionally biased region" description="Low complexity" evidence="1">
    <location>
        <begin position="32"/>
        <end position="54"/>
    </location>
</feature>
<evidence type="ECO:0000313" key="3">
    <source>
        <dbReference type="Proteomes" id="UP000054845"/>
    </source>
</evidence>
<keyword evidence="3" id="KW-1185">Reference proteome</keyword>
<feature type="region of interest" description="Disordered" evidence="1">
    <location>
        <begin position="94"/>
        <end position="119"/>
    </location>
</feature>
<feature type="compositionally biased region" description="Low complexity" evidence="1">
    <location>
        <begin position="1"/>
        <end position="12"/>
    </location>
</feature>
<dbReference type="EMBL" id="CCYA01000230">
    <property type="protein sequence ID" value="CEH13753.1"/>
    <property type="molecule type" value="Genomic_DNA"/>
</dbReference>